<dbReference type="GO" id="GO:0003676">
    <property type="term" value="F:nucleic acid binding"/>
    <property type="evidence" value="ECO:0007669"/>
    <property type="project" value="InterPro"/>
</dbReference>
<protein>
    <recommendedName>
        <fullName evidence="1">Integrase catalytic domain-containing protein</fullName>
    </recommendedName>
</protein>
<gene>
    <name evidence="2" type="ORF">P879_11881</name>
</gene>
<dbReference type="Gene3D" id="3.30.420.10">
    <property type="entry name" value="Ribonuclease H-like superfamily/Ribonuclease H"/>
    <property type="match status" value="1"/>
</dbReference>
<dbReference type="SUPFAM" id="SSF53098">
    <property type="entry name" value="Ribonuclease H-like"/>
    <property type="match status" value="1"/>
</dbReference>
<dbReference type="InterPro" id="IPR041588">
    <property type="entry name" value="Integrase_H2C2"/>
</dbReference>
<dbReference type="AlphaFoldDB" id="A0A8T0D6U6"/>
<accession>A0A8T0D6U6</accession>
<dbReference type="EMBL" id="JTDF01014209">
    <property type="protein sequence ID" value="KAF8563136.1"/>
    <property type="molecule type" value="Genomic_DNA"/>
</dbReference>
<dbReference type="Pfam" id="PF00665">
    <property type="entry name" value="rve"/>
    <property type="match status" value="1"/>
</dbReference>
<dbReference type="Gene3D" id="1.10.340.70">
    <property type="match status" value="1"/>
</dbReference>
<dbReference type="InterPro" id="IPR050951">
    <property type="entry name" value="Retrovirus_Pol_polyprotein"/>
</dbReference>
<dbReference type="InterPro" id="IPR036397">
    <property type="entry name" value="RNaseH_sf"/>
</dbReference>
<dbReference type="Pfam" id="PF17921">
    <property type="entry name" value="Integrase_H2C2"/>
    <property type="match status" value="1"/>
</dbReference>
<dbReference type="PANTHER" id="PTHR37984">
    <property type="entry name" value="PROTEIN CBG26694"/>
    <property type="match status" value="1"/>
</dbReference>
<dbReference type="PROSITE" id="PS50994">
    <property type="entry name" value="INTEGRASE"/>
    <property type="match status" value="1"/>
</dbReference>
<proteinExistence type="predicted"/>
<name>A0A8T0D6U6_9TREM</name>
<dbReference type="FunFam" id="1.10.340.70:FF:000004">
    <property type="entry name" value="Retrovirus-related Pol polyprotein from transposon 297-like Protein"/>
    <property type="match status" value="1"/>
</dbReference>
<evidence type="ECO:0000313" key="3">
    <source>
        <dbReference type="Proteomes" id="UP000699462"/>
    </source>
</evidence>
<dbReference type="GO" id="GO:0015074">
    <property type="term" value="P:DNA integration"/>
    <property type="evidence" value="ECO:0007669"/>
    <property type="project" value="InterPro"/>
</dbReference>
<keyword evidence="3" id="KW-1185">Reference proteome</keyword>
<dbReference type="Proteomes" id="UP000699462">
    <property type="component" value="Unassembled WGS sequence"/>
</dbReference>
<reference evidence="2 3" key="1">
    <citation type="submission" date="2019-07" db="EMBL/GenBank/DDBJ databases">
        <title>Annotation for the trematode Paragonimus westermani.</title>
        <authorList>
            <person name="Choi Y.-J."/>
        </authorList>
    </citation>
    <scope>NUCLEOTIDE SEQUENCE [LARGE SCALE GENOMIC DNA]</scope>
    <source>
        <strain evidence="2">180907_Pwestermani</strain>
    </source>
</reference>
<dbReference type="InterPro" id="IPR001584">
    <property type="entry name" value="Integrase_cat-core"/>
</dbReference>
<evidence type="ECO:0000259" key="1">
    <source>
        <dbReference type="PROSITE" id="PS50994"/>
    </source>
</evidence>
<evidence type="ECO:0000313" key="2">
    <source>
        <dbReference type="EMBL" id="KAF8563136.1"/>
    </source>
</evidence>
<comment type="caution">
    <text evidence="2">The sequence shown here is derived from an EMBL/GenBank/DDBJ whole genome shotgun (WGS) entry which is preliminary data.</text>
</comment>
<dbReference type="PANTHER" id="PTHR37984:SF8">
    <property type="entry name" value="CCHC-TYPE DOMAIN-CONTAINING PROTEIN"/>
    <property type="match status" value="1"/>
</dbReference>
<dbReference type="FunFam" id="3.30.420.10:FF:000063">
    <property type="entry name" value="Retrovirus-related Pol polyprotein from transposon 297-like Protein"/>
    <property type="match status" value="1"/>
</dbReference>
<organism evidence="2 3">
    <name type="scientific">Paragonimus westermani</name>
    <dbReference type="NCBI Taxonomy" id="34504"/>
    <lineage>
        <taxon>Eukaryota</taxon>
        <taxon>Metazoa</taxon>
        <taxon>Spiralia</taxon>
        <taxon>Lophotrochozoa</taxon>
        <taxon>Platyhelminthes</taxon>
        <taxon>Trematoda</taxon>
        <taxon>Digenea</taxon>
        <taxon>Plagiorchiida</taxon>
        <taxon>Troglotremata</taxon>
        <taxon>Troglotrematidae</taxon>
        <taxon>Paragonimus</taxon>
    </lineage>
</organism>
<feature type="domain" description="Integrase catalytic" evidence="1">
    <location>
        <begin position="181"/>
        <end position="327"/>
    </location>
</feature>
<dbReference type="InterPro" id="IPR012337">
    <property type="entry name" value="RNaseH-like_sf"/>
</dbReference>
<dbReference type="OrthoDB" id="10053647at2759"/>
<sequence length="327" mass="37667">MLVCLQKYNFEIGYTPGKNTVLADTPSRAPLATEEDNYTGYEQVYPTLAKSDSRLPRIRQTFADDEEMEKLEVEIRNGWPDNARQVSEIIYPYFKVRDELTTENCLVFRRERLIIPRAARKLTMQEIHGSHFGVRSCTRRAKDTVYWPGMTSHIKDFVSTCMVCEQYGIRQPKEPMVCRSVPKRPWQHVAVDLFSHADKSYLLLVDYFSDLFEIEKLSATSAEEIMGRLKAQFARYGSPECVRSDGGPQFSAQQFAQFAEEWRFKHEVSSPHHSQSNGKVESAVKEAEKIMKKCLTAKEDAYLTLLEHRNTPSADTDLSPAERLMEQ</sequence>